<gene>
    <name evidence="1" type="ORF">EJ73_01048</name>
</gene>
<accession>A0A318HWH2</accession>
<proteinExistence type="predicted"/>
<organism evidence="1 2">
    <name type="scientific">Hoylesella shahii DSM 15611 = JCM 12083</name>
    <dbReference type="NCBI Taxonomy" id="1122991"/>
    <lineage>
        <taxon>Bacteria</taxon>
        <taxon>Pseudomonadati</taxon>
        <taxon>Bacteroidota</taxon>
        <taxon>Bacteroidia</taxon>
        <taxon>Bacteroidales</taxon>
        <taxon>Prevotellaceae</taxon>
        <taxon>Hoylesella</taxon>
    </lineage>
</organism>
<sequence>MKFNTKTGLESHQLFALLQIFNSREGYFGCKSDVCTTCTFCFYNA</sequence>
<evidence type="ECO:0000313" key="1">
    <source>
        <dbReference type="EMBL" id="PXX22774.1"/>
    </source>
</evidence>
<keyword evidence="2" id="KW-1185">Reference proteome</keyword>
<reference evidence="1 2" key="1">
    <citation type="submission" date="2018-05" db="EMBL/GenBank/DDBJ databases">
        <title>Genomic Encyclopedia of Type Strains, Phase I: the one thousand microbial genomes (KMG-I) project.</title>
        <authorList>
            <person name="Kyrpides N."/>
        </authorList>
    </citation>
    <scope>NUCLEOTIDE SEQUENCE [LARGE SCALE GENOMIC DNA]</scope>
    <source>
        <strain evidence="1 2">DSM 15611</strain>
    </source>
</reference>
<dbReference type="Proteomes" id="UP000248314">
    <property type="component" value="Unassembled WGS sequence"/>
</dbReference>
<comment type="caution">
    <text evidence="1">The sequence shown here is derived from an EMBL/GenBank/DDBJ whole genome shotgun (WGS) entry which is preliminary data.</text>
</comment>
<dbReference type="EMBL" id="QJJX01000009">
    <property type="protein sequence ID" value="PXX22774.1"/>
    <property type="molecule type" value="Genomic_DNA"/>
</dbReference>
<protein>
    <submittedName>
        <fullName evidence="1">Uncharacterized protein</fullName>
    </submittedName>
</protein>
<dbReference type="AlphaFoldDB" id="A0A318HWH2"/>
<evidence type="ECO:0000313" key="2">
    <source>
        <dbReference type="Proteomes" id="UP000248314"/>
    </source>
</evidence>
<name>A0A318HWH2_9BACT</name>